<dbReference type="PANTHER" id="PTHR18063:SF6">
    <property type="entry name" value="UBIQUITIN CARBOXYL-TERMINAL HYDROLASE"/>
    <property type="match status" value="1"/>
</dbReference>
<organism evidence="3 4">
    <name type="scientific">Paxillus rubicundulus Ve08.2h10</name>
    <dbReference type="NCBI Taxonomy" id="930991"/>
    <lineage>
        <taxon>Eukaryota</taxon>
        <taxon>Fungi</taxon>
        <taxon>Dikarya</taxon>
        <taxon>Basidiomycota</taxon>
        <taxon>Agaricomycotina</taxon>
        <taxon>Agaricomycetes</taxon>
        <taxon>Agaricomycetidae</taxon>
        <taxon>Boletales</taxon>
        <taxon>Paxilineae</taxon>
        <taxon>Paxillaceae</taxon>
        <taxon>Paxillus</taxon>
    </lineage>
</organism>
<dbReference type="Proteomes" id="UP000054538">
    <property type="component" value="Unassembled WGS sequence"/>
</dbReference>
<dbReference type="EMBL" id="KN825536">
    <property type="protein sequence ID" value="KIK88463.1"/>
    <property type="molecule type" value="Genomic_DNA"/>
</dbReference>
<evidence type="ECO:0000313" key="4">
    <source>
        <dbReference type="Proteomes" id="UP000054538"/>
    </source>
</evidence>
<feature type="region of interest" description="Disordered" evidence="1">
    <location>
        <begin position="210"/>
        <end position="259"/>
    </location>
</feature>
<evidence type="ECO:0000313" key="3">
    <source>
        <dbReference type="EMBL" id="KIK88463.1"/>
    </source>
</evidence>
<dbReference type="HOGENOM" id="CLU_022566_1_1_1"/>
<feature type="domain" description="MINDY deubiquitinase" evidence="2">
    <location>
        <begin position="39"/>
        <end position="355"/>
    </location>
</feature>
<name>A0A0D0DEJ4_9AGAM</name>
<dbReference type="STRING" id="930991.A0A0D0DEJ4"/>
<keyword evidence="4" id="KW-1185">Reference proteome</keyword>
<dbReference type="GO" id="GO:1990380">
    <property type="term" value="F:K48-linked deubiquitinase activity"/>
    <property type="evidence" value="ECO:0007669"/>
    <property type="project" value="InterPro"/>
</dbReference>
<reference evidence="3 4" key="1">
    <citation type="submission" date="2014-04" db="EMBL/GenBank/DDBJ databases">
        <authorList>
            <consortium name="DOE Joint Genome Institute"/>
            <person name="Kuo A."/>
            <person name="Kohler A."/>
            <person name="Jargeat P."/>
            <person name="Nagy L.G."/>
            <person name="Floudas D."/>
            <person name="Copeland A."/>
            <person name="Barry K.W."/>
            <person name="Cichocki N."/>
            <person name="Veneault-Fourrey C."/>
            <person name="LaButti K."/>
            <person name="Lindquist E.A."/>
            <person name="Lipzen A."/>
            <person name="Lundell T."/>
            <person name="Morin E."/>
            <person name="Murat C."/>
            <person name="Sun H."/>
            <person name="Tunlid A."/>
            <person name="Henrissat B."/>
            <person name="Grigoriev I.V."/>
            <person name="Hibbett D.S."/>
            <person name="Martin F."/>
            <person name="Nordberg H.P."/>
            <person name="Cantor M.N."/>
            <person name="Hua S.X."/>
        </authorList>
    </citation>
    <scope>NUCLEOTIDE SEQUENCE [LARGE SCALE GENOMIC DNA]</scope>
    <source>
        <strain evidence="3 4">Ve08.2h10</strain>
    </source>
</reference>
<dbReference type="GO" id="GO:0071108">
    <property type="term" value="P:protein K48-linked deubiquitination"/>
    <property type="evidence" value="ECO:0007669"/>
    <property type="project" value="TreeGrafter"/>
</dbReference>
<dbReference type="GO" id="GO:0005829">
    <property type="term" value="C:cytosol"/>
    <property type="evidence" value="ECO:0007669"/>
    <property type="project" value="TreeGrafter"/>
</dbReference>
<dbReference type="InterPro" id="IPR033979">
    <property type="entry name" value="MINDY_domain"/>
</dbReference>
<evidence type="ECO:0000259" key="2">
    <source>
        <dbReference type="Pfam" id="PF04424"/>
    </source>
</evidence>
<gene>
    <name evidence="3" type="ORF">PAXRUDRAFT_831809</name>
</gene>
<proteinExistence type="predicted"/>
<protein>
    <submittedName>
        <fullName evidence="3">Unplaced genomic scaffold scaffold_714, whole genome shotgun sequence</fullName>
    </submittedName>
</protein>
<feature type="region of interest" description="Disordered" evidence="1">
    <location>
        <begin position="405"/>
        <end position="451"/>
    </location>
</feature>
<accession>A0A0D0DEJ4</accession>
<evidence type="ECO:0000256" key="1">
    <source>
        <dbReference type="SAM" id="MobiDB-lite"/>
    </source>
</evidence>
<dbReference type="OrthoDB" id="10261212at2759"/>
<dbReference type="AlphaFoldDB" id="A0A0D0DEJ4"/>
<dbReference type="Pfam" id="PF04424">
    <property type="entry name" value="MINDY_DUB"/>
    <property type="match status" value="1"/>
</dbReference>
<dbReference type="InterPro" id="IPR007518">
    <property type="entry name" value="MINDY"/>
</dbReference>
<feature type="compositionally biased region" description="Basic and acidic residues" evidence="1">
    <location>
        <begin position="415"/>
        <end position="427"/>
    </location>
</feature>
<dbReference type="InParanoid" id="A0A0D0DEJ4"/>
<dbReference type="GO" id="GO:0071944">
    <property type="term" value="C:cell periphery"/>
    <property type="evidence" value="ECO:0007669"/>
    <property type="project" value="TreeGrafter"/>
</dbReference>
<sequence>MHRHLLDERRVRSFTSISLHASMSERIEQTSIHSSQAEVWYLKEILFGPRDSKRRIKIITQNFNGPCSFIAICNILVLRGNIEILPYDRSTVSYELLSQLVGEYLLLNCPDIDISAALSIMPSTTKGLDLNPQFTGVTSFHPAGDAGELKLFEQAGIKLVHGWLVDPDSPEARMISQIRDYDNAVTLIADADHITKGKLLTNYDAYNDRDAGLSEAGPSQPGPSHPASQPQGGSSSGGGGNKTYYYPEPRSPSNTYSEQDRQKIEYAVTAQQFLDTTKSQLTYHGLFQLASTTKPGSLVALFRNSHLSVLYRSEDDNSALYSLVTDYVFLNEPSVVWERLEDIDGGWSTFVDSDFNRAAPVGGDFAGLTAEGALRAFEVETGQFAPVDPADQALARQLQAEEDQRARQRYLRRQQAVERQRAEEEQRKKKTSNGNKENGKNKKMKEKCIIM</sequence>
<dbReference type="FunCoup" id="A0A0D0DEJ4">
    <property type="interactions" value="19"/>
</dbReference>
<dbReference type="GO" id="GO:0004843">
    <property type="term" value="F:cysteine-type deubiquitinase activity"/>
    <property type="evidence" value="ECO:0007669"/>
    <property type="project" value="InterPro"/>
</dbReference>
<reference evidence="4" key="2">
    <citation type="submission" date="2015-01" db="EMBL/GenBank/DDBJ databases">
        <title>Evolutionary Origins and Diversification of the Mycorrhizal Mutualists.</title>
        <authorList>
            <consortium name="DOE Joint Genome Institute"/>
            <consortium name="Mycorrhizal Genomics Consortium"/>
            <person name="Kohler A."/>
            <person name="Kuo A."/>
            <person name="Nagy L.G."/>
            <person name="Floudas D."/>
            <person name="Copeland A."/>
            <person name="Barry K.W."/>
            <person name="Cichocki N."/>
            <person name="Veneault-Fourrey C."/>
            <person name="LaButti K."/>
            <person name="Lindquist E.A."/>
            <person name="Lipzen A."/>
            <person name="Lundell T."/>
            <person name="Morin E."/>
            <person name="Murat C."/>
            <person name="Riley R."/>
            <person name="Ohm R."/>
            <person name="Sun H."/>
            <person name="Tunlid A."/>
            <person name="Henrissat B."/>
            <person name="Grigoriev I.V."/>
            <person name="Hibbett D.S."/>
            <person name="Martin F."/>
        </authorList>
    </citation>
    <scope>NUCLEOTIDE SEQUENCE [LARGE SCALE GENOMIC DNA]</scope>
    <source>
        <strain evidence="4">Ve08.2h10</strain>
    </source>
</reference>
<dbReference type="GO" id="GO:0016807">
    <property type="term" value="F:cysteine-type carboxypeptidase activity"/>
    <property type="evidence" value="ECO:0007669"/>
    <property type="project" value="TreeGrafter"/>
</dbReference>
<dbReference type="PANTHER" id="PTHR18063">
    <property type="entry name" value="NF-E2 INDUCIBLE PROTEIN"/>
    <property type="match status" value="1"/>
</dbReference>